<evidence type="ECO:0000256" key="2">
    <source>
        <dbReference type="ARBA" id="ARBA00023125"/>
    </source>
</evidence>
<dbReference type="PROSITE" id="PS50977">
    <property type="entry name" value="HTH_TETR_2"/>
    <property type="match status" value="1"/>
</dbReference>
<dbReference type="PANTHER" id="PTHR30055:SF234">
    <property type="entry name" value="HTH-TYPE TRANSCRIPTIONAL REGULATOR BETI"/>
    <property type="match status" value="1"/>
</dbReference>
<gene>
    <name evidence="6" type="ORF">EDD55_10672</name>
</gene>
<keyword evidence="2 4" id="KW-0238">DNA-binding</keyword>
<organism evidence="6 7">
    <name type="scientific">Varunaivibrio sulfuroxidans</name>
    <dbReference type="NCBI Taxonomy" id="1773489"/>
    <lineage>
        <taxon>Bacteria</taxon>
        <taxon>Pseudomonadati</taxon>
        <taxon>Pseudomonadota</taxon>
        <taxon>Alphaproteobacteria</taxon>
        <taxon>Rhodospirillales</taxon>
        <taxon>Magnetovibrionaceae</taxon>
        <taxon>Varunaivibrio</taxon>
    </lineage>
</organism>
<evidence type="ECO:0000313" key="7">
    <source>
        <dbReference type="Proteomes" id="UP000295304"/>
    </source>
</evidence>
<dbReference type="Proteomes" id="UP000295304">
    <property type="component" value="Unassembled WGS sequence"/>
</dbReference>
<dbReference type="InterPro" id="IPR050109">
    <property type="entry name" value="HTH-type_TetR-like_transc_reg"/>
</dbReference>
<dbReference type="InterPro" id="IPR001647">
    <property type="entry name" value="HTH_TetR"/>
</dbReference>
<evidence type="ECO:0000256" key="3">
    <source>
        <dbReference type="ARBA" id="ARBA00023163"/>
    </source>
</evidence>
<accession>A0A4R3J9D6</accession>
<dbReference type="GO" id="GO:0000976">
    <property type="term" value="F:transcription cis-regulatory region binding"/>
    <property type="evidence" value="ECO:0007669"/>
    <property type="project" value="TreeGrafter"/>
</dbReference>
<keyword evidence="3" id="KW-0804">Transcription</keyword>
<dbReference type="PANTHER" id="PTHR30055">
    <property type="entry name" value="HTH-TYPE TRANSCRIPTIONAL REGULATOR RUTR"/>
    <property type="match status" value="1"/>
</dbReference>
<feature type="DNA-binding region" description="H-T-H motif" evidence="4">
    <location>
        <begin position="33"/>
        <end position="52"/>
    </location>
</feature>
<dbReference type="InterPro" id="IPR009057">
    <property type="entry name" value="Homeodomain-like_sf"/>
</dbReference>
<evidence type="ECO:0000313" key="6">
    <source>
        <dbReference type="EMBL" id="TCS62117.1"/>
    </source>
</evidence>
<protein>
    <submittedName>
        <fullName evidence="6">TetR family transcriptional regulator</fullName>
    </submittedName>
</protein>
<evidence type="ECO:0000256" key="1">
    <source>
        <dbReference type="ARBA" id="ARBA00023015"/>
    </source>
</evidence>
<evidence type="ECO:0000256" key="4">
    <source>
        <dbReference type="PROSITE-ProRule" id="PRU00335"/>
    </source>
</evidence>
<sequence>MTNLRERNKKDRRNRILDAARQNFLEHGFENATIDSIAAIADVSAVTIYNYYGTKGGLLLALAARSGQILIEKIKNVAPKPAKTSMDALDALCRLSTTVNDHALADLGRAIWRHTIATSIVEGRPELGHDYFRIARELKALLCGCVATPERRRRDGGRGHPSPGEIFYNIHNARFIQFITDTSIPREMLDVLVRRDYAFILDVPYTDA</sequence>
<dbReference type="EMBL" id="SLZW01000006">
    <property type="protein sequence ID" value="TCS62117.1"/>
    <property type="molecule type" value="Genomic_DNA"/>
</dbReference>
<reference evidence="6 7" key="1">
    <citation type="submission" date="2019-03" db="EMBL/GenBank/DDBJ databases">
        <title>Genomic Encyclopedia of Type Strains, Phase IV (KMG-IV): sequencing the most valuable type-strain genomes for metagenomic binning, comparative biology and taxonomic classification.</title>
        <authorList>
            <person name="Goeker M."/>
        </authorList>
    </citation>
    <scope>NUCLEOTIDE SEQUENCE [LARGE SCALE GENOMIC DNA]</scope>
    <source>
        <strain evidence="6 7">DSM 101688</strain>
    </source>
</reference>
<keyword evidence="1" id="KW-0805">Transcription regulation</keyword>
<dbReference type="Gene3D" id="1.10.357.10">
    <property type="entry name" value="Tetracycline Repressor, domain 2"/>
    <property type="match status" value="1"/>
</dbReference>
<dbReference type="RefSeq" id="WP_132939201.1">
    <property type="nucleotide sequence ID" value="NZ_CP119676.1"/>
</dbReference>
<feature type="domain" description="HTH tetR-type" evidence="5">
    <location>
        <begin position="10"/>
        <end position="70"/>
    </location>
</feature>
<dbReference type="PRINTS" id="PR00455">
    <property type="entry name" value="HTHTETR"/>
</dbReference>
<name>A0A4R3J9D6_9PROT</name>
<dbReference type="SUPFAM" id="SSF46689">
    <property type="entry name" value="Homeodomain-like"/>
    <property type="match status" value="1"/>
</dbReference>
<keyword evidence="7" id="KW-1185">Reference proteome</keyword>
<dbReference type="Pfam" id="PF00440">
    <property type="entry name" value="TetR_N"/>
    <property type="match status" value="1"/>
</dbReference>
<proteinExistence type="predicted"/>
<evidence type="ECO:0000259" key="5">
    <source>
        <dbReference type="PROSITE" id="PS50977"/>
    </source>
</evidence>
<dbReference type="GO" id="GO:0003700">
    <property type="term" value="F:DNA-binding transcription factor activity"/>
    <property type="evidence" value="ECO:0007669"/>
    <property type="project" value="TreeGrafter"/>
</dbReference>
<dbReference type="OrthoDB" id="9808189at2"/>
<comment type="caution">
    <text evidence="6">The sequence shown here is derived from an EMBL/GenBank/DDBJ whole genome shotgun (WGS) entry which is preliminary data.</text>
</comment>
<dbReference type="AlphaFoldDB" id="A0A4R3J9D6"/>